<feature type="chain" id="PRO_5021983867" evidence="1">
    <location>
        <begin position="25"/>
        <end position="364"/>
    </location>
</feature>
<gene>
    <name evidence="2" type="ORF">TCAL_13659</name>
</gene>
<reference evidence="2 3" key="1">
    <citation type="journal article" date="2018" name="Nat. Ecol. Evol.">
        <title>Genomic signatures of mitonuclear coevolution across populations of Tigriopus californicus.</title>
        <authorList>
            <person name="Barreto F.S."/>
            <person name="Watson E.T."/>
            <person name="Lima T.G."/>
            <person name="Willett C.S."/>
            <person name="Edmands S."/>
            <person name="Li W."/>
            <person name="Burton R.S."/>
        </authorList>
    </citation>
    <scope>NUCLEOTIDE SEQUENCE [LARGE SCALE GENOMIC DNA]</scope>
    <source>
        <strain evidence="2 3">San Diego</strain>
    </source>
</reference>
<keyword evidence="3" id="KW-1185">Reference proteome</keyword>
<feature type="signal peptide" evidence="1">
    <location>
        <begin position="1"/>
        <end position="24"/>
    </location>
</feature>
<keyword evidence="1" id="KW-0732">Signal</keyword>
<comment type="caution">
    <text evidence="2">The sequence shown here is derived from an EMBL/GenBank/DDBJ whole genome shotgun (WGS) entry which is preliminary data.</text>
</comment>
<dbReference type="AlphaFoldDB" id="A0A553N808"/>
<evidence type="ECO:0000256" key="1">
    <source>
        <dbReference type="SAM" id="SignalP"/>
    </source>
</evidence>
<accession>A0A553N808</accession>
<sequence length="364" mass="40620">MSTNRIALFFCLIGLLTVFPSSFAGQDCTCGSDCFRTNDTRWTQAYEDVERIIKRIRVGNFLAFPQPDSTIIHFDGTPTSFDGFLFQKRLAAIAALQLPIDKSCHPALVITYFHWGSLSMVPRFSRGCMDQCSTASYIDEFIPFLPTPAIPTNPLSTSCLLAPLVATAFRTCNINTGFGSHQIAFMNDDIQTPPFPCFASNARTAVKMAPLSSPQPAFESSAMNSIEAFVTPERAEASRKILECIESKCCGNKSNTSTTSRFRESKGTLFIQKSRDLNALEVDLSQNTRAREMSMKSVIEGVAMKEELSFISKEHPRMLKSTMRAWNGMEKESESFKRAMQLAKTIDEDFIFKPRGPTFSPRSE</sequence>
<evidence type="ECO:0000313" key="2">
    <source>
        <dbReference type="EMBL" id="TRY61575.1"/>
    </source>
</evidence>
<proteinExistence type="predicted"/>
<protein>
    <submittedName>
        <fullName evidence="2">Uncharacterized protein</fullName>
    </submittedName>
</protein>
<dbReference type="Proteomes" id="UP000318571">
    <property type="component" value="Chromosome 8"/>
</dbReference>
<name>A0A553N808_TIGCA</name>
<evidence type="ECO:0000313" key="3">
    <source>
        <dbReference type="Proteomes" id="UP000318571"/>
    </source>
</evidence>
<dbReference type="EMBL" id="VCGU01000459">
    <property type="protein sequence ID" value="TRY61575.1"/>
    <property type="molecule type" value="Genomic_DNA"/>
</dbReference>
<organism evidence="2 3">
    <name type="scientific">Tigriopus californicus</name>
    <name type="common">Marine copepod</name>
    <dbReference type="NCBI Taxonomy" id="6832"/>
    <lineage>
        <taxon>Eukaryota</taxon>
        <taxon>Metazoa</taxon>
        <taxon>Ecdysozoa</taxon>
        <taxon>Arthropoda</taxon>
        <taxon>Crustacea</taxon>
        <taxon>Multicrustacea</taxon>
        <taxon>Hexanauplia</taxon>
        <taxon>Copepoda</taxon>
        <taxon>Harpacticoida</taxon>
        <taxon>Harpacticidae</taxon>
        <taxon>Tigriopus</taxon>
    </lineage>
</organism>